<dbReference type="RefSeq" id="XP_015662507.1">
    <property type="nucleotide sequence ID" value="XM_015799029.1"/>
</dbReference>
<dbReference type="GeneID" id="26902476"/>
<name>A0A0M9G7D9_LEPPY</name>
<evidence type="ECO:0000313" key="3">
    <source>
        <dbReference type="Proteomes" id="UP000037923"/>
    </source>
</evidence>
<dbReference type="AlphaFoldDB" id="A0A0M9G7D9"/>
<comment type="caution">
    <text evidence="2">The sequence shown here is derived from an EMBL/GenBank/DDBJ whole genome shotgun (WGS) entry which is preliminary data.</text>
</comment>
<dbReference type="EMBL" id="LGTL01000003">
    <property type="protein sequence ID" value="KPA84067.1"/>
    <property type="molecule type" value="Genomic_DNA"/>
</dbReference>
<protein>
    <submittedName>
        <fullName evidence="2">Putative Kinetoplast-associated protein-like proteinglycoprotein 96-92</fullName>
    </submittedName>
</protein>
<dbReference type="OMA" id="MLANAMP"/>
<dbReference type="VEuPathDB" id="TriTrypDB:LpyrH10_03_3320"/>
<proteinExistence type="predicted"/>
<dbReference type="RefSeq" id="XP_015662506.1">
    <property type="nucleotide sequence ID" value="XM_015799028.1"/>
</dbReference>
<dbReference type="EMBL" id="LGTL01000003">
    <property type="protein sequence ID" value="KPA84068.1"/>
    <property type="molecule type" value="Genomic_DNA"/>
</dbReference>
<feature type="region of interest" description="Disordered" evidence="1">
    <location>
        <begin position="26"/>
        <end position="49"/>
    </location>
</feature>
<reference evidence="2 3" key="1">
    <citation type="submission" date="2015-07" db="EMBL/GenBank/DDBJ databases">
        <title>High-quality genome of monoxenous trypanosomatid Leptomonas pyrrhocoris.</title>
        <authorList>
            <person name="Flegontov P."/>
            <person name="Butenko A."/>
            <person name="Firsov S."/>
            <person name="Vlcek C."/>
            <person name="Logacheva M.D."/>
            <person name="Field M."/>
            <person name="Filatov D."/>
            <person name="Flegontova O."/>
            <person name="Gerasimov E."/>
            <person name="Jackson A.P."/>
            <person name="Kelly S."/>
            <person name="Opperdoes F."/>
            <person name="O'Reilly A."/>
            <person name="Votypka J."/>
            <person name="Yurchenko V."/>
            <person name="Lukes J."/>
        </authorList>
    </citation>
    <scope>NUCLEOTIDE SEQUENCE [LARGE SCALE GENOMIC DNA]</scope>
    <source>
        <strain evidence="2">H10</strain>
    </source>
</reference>
<evidence type="ECO:0000313" key="2">
    <source>
        <dbReference type="EMBL" id="KPA84067.1"/>
    </source>
</evidence>
<dbReference type="OrthoDB" id="267610at2759"/>
<keyword evidence="3" id="KW-1185">Reference proteome</keyword>
<accession>A0A0M9G7D9</accession>
<organism evidence="2 3">
    <name type="scientific">Leptomonas pyrrhocoris</name>
    <name type="common">Firebug parasite</name>
    <dbReference type="NCBI Taxonomy" id="157538"/>
    <lineage>
        <taxon>Eukaryota</taxon>
        <taxon>Discoba</taxon>
        <taxon>Euglenozoa</taxon>
        <taxon>Kinetoplastea</taxon>
        <taxon>Metakinetoplastina</taxon>
        <taxon>Trypanosomatida</taxon>
        <taxon>Trypanosomatidae</taxon>
        <taxon>Leishmaniinae</taxon>
        <taxon>Leptomonas</taxon>
    </lineage>
</organism>
<dbReference type="Proteomes" id="UP000037923">
    <property type="component" value="Unassembled WGS sequence"/>
</dbReference>
<gene>
    <name evidence="2" type="ORF">ABB37_02181</name>
</gene>
<sequence>MTASAVELKQLKRALLSQYEDEITAQTTSAAANEDTADQRSTVLQPNPFPSAPSLQLQLLCLRSGKSVKDVPTTAREEIVLMASGMPSPNDLVEDRLRRAQDESVRLLVKRTTAVMAPAGDAKASPAPANSADRLELLERLYASNTQALAGGEESKPPAAPSA</sequence>
<evidence type="ECO:0000256" key="1">
    <source>
        <dbReference type="SAM" id="MobiDB-lite"/>
    </source>
</evidence>